<dbReference type="Proteomes" id="UP000257109">
    <property type="component" value="Unassembled WGS sequence"/>
</dbReference>
<dbReference type="InterPro" id="IPR036397">
    <property type="entry name" value="RNaseH_sf"/>
</dbReference>
<name>A0A371G7W8_MUCPR</name>
<sequence>MDKLTNQAGTEETRLSWTNGHMERLALRIFDISYESRGHIKAQVLADYVTKMSVGSSKGEEDNGWFLSMDEASNQTGSGAKVQYEVLLVGVRLAKELEAKTLTAKSDSKLVTGQVNEEYQARDP</sequence>
<evidence type="ECO:0000313" key="1">
    <source>
        <dbReference type="EMBL" id="RDX86627.1"/>
    </source>
</evidence>
<accession>A0A371G7W8</accession>
<keyword evidence="2" id="KW-1185">Reference proteome</keyword>
<feature type="non-terminal residue" evidence="1">
    <location>
        <position position="1"/>
    </location>
</feature>
<evidence type="ECO:0008006" key="3">
    <source>
        <dbReference type="Google" id="ProtNLM"/>
    </source>
</evidence>
<dbReference type="GO" id="GO:0003676">
    <property type="term" value="F:nucleic acid binding"/>
    <property type="evidence" value="ECO:0007669"/>
    <property type="project" value="InterPro"/>
</dbReference>
<dbReference type="OrthoDB" id="1730596at2759"/>
<dbReference type="EMBL" id="QJKJ01006462">
    <property type="protein sequence ID" value="RDX86627.1"/>
    <property type="molecule type" value="Genomic_DNA"/>
</dbReference>
<organism evidence="1 2">
    <name type="scientific">Mucuna pruriens</name>
    <name type="common">Velvet bean</name>
    <name type="synonym">Dolichos pruriens</name>
    <dbReference type="NCBI Taxonomy" id="157652"/>
    <lineage>
        <taxon>Eukaryota</taxon>
        <taxon>Viridiplantae</taxon>
        <taxon>Streptophyta</taxon>
        <taxon>Embryophyta</taxon>
        <taxon>Tracheophyta</taxon>
        <taxon>Spermatophyta</taxon>
        <taxon>Magnoliopsida</taxon>
        <taxon>eudicotyledons</taxon>
        <taxon>Gunneridae</taxon>
        <taxon>Pentapetalae</taxon>
        <taxon>rosids</taxon>
        <taxon>fabids</taxon>
        <taxon>Fabales</taxon>
        <taxon>Fabaceae</taxon>
        <taxon>Papilionoideae</taxon>
        <taxon>50 kb inversion clade</taxon>
        <taxon>NPAAA clade</taxon>
        <taxon>indigoferoid/millettioid clade</taxon>
        <taxon>Phaseoleae</taxon>
        <taxon>Mucuna</taxon>
    </lineage>
</organism>
<reference evidence="1" key="1">
    <citation type="submission" date="2018-05" db="EMBL/GenBank/DDBJ databases">
        <title>Draft genome of Mucuna pruriens seed.</title>
        <authorList>
            <person name="Nnadi N.E."/>
            <person name="Vos R."/>
            <person name="Hasami M.H."/>
            <person name="Devisetty U.K."/>
            <person name="Aguiy J.C."/>
        </authorList>
    </citation>
    <scope>NUCLEOTIDE SEQUENCE [LARGE SCALE GENOMIC DNA]</scope>
    <source>
        <strain evidence="1">JCA_2017</strain>
    </source>
</reference>
<comment type="caution">
    <text evidence="1">The sequence shown here is derived from an EMBL/GenBank/DDBJ whole genome shotgun (WGS) entry which is preliminary data.</text>
</comment>
<dbReference type="Gene3D" id="3.30.420.10">
    <property type="entry name" value="Ribonuclease H-like superfamily/Ribonuclease H"/>
    <property type="match status" value="1"/>
</dbReference>
<gene>
    <name evidence="1" type="ORF">CR513_32022</name>
</gene>
<proteinExistence type="predicted"/>
<evidence type="ECO:0000313" key="2">
    <source>
        <dbReference type="Proteomes" id="UP000257109"/>
    </source>
</evidence>
<protein>
    <recommendedName>
        <fullName evidence="3">RNase H type-1 domain-containing protein</fullName>
    </recommendedName>
</protein>
<dbReference type="PANTHER" id="PTHR48475">
    <property type="entry name" value="RIBONUCLEASE H"/>
    <property type="match status" value="1"/>
</dbReference>
<dbReference type="AlphaFoldDB" id="A0A371G7W8"/>
<dbReference type="PANTHER" id="PTHR48475:SF2">
    <property type="entry name" value="RIBONUCLEASE H"/>
    <property type="match status" value="1"/>
</dbReference>